<comment type="caution">
    <text evidence="2">The sequence shown here is derived from an EMBL/GenBank/DDBJ whole genome shotgun (WGS) entry which is preliminary data.</text>
</comment>
<gene>
    <name evidence="2" type="ORF">ACFQAU_02560</name>
</gene>
<feature type="domain" description="GIY-YIG" evidence="1">
    <location>
        <begin position="207"/>
        <end position="302"/>
    </location>
</feature>
<reference evidence="3" key="1">
    <citation type="journal article" date="2019" name="Int. J. Syst. Evol. Microbiol.">
        <title>The Global Catalogue of Microorganisms (GCM) 10K type strain sequencing project: providing services to taxonomists for standard genome sequencing and annotation.</title>
        <authorList>
            <consortium name="The Broad Institute Genomics Platform"/>
            <consortium name="The Broad Institute Genome Sequencing Center for Infectious Disease"/>
            <person name="Wu L."/>
            <person name="Ma J."/>
        </authorList>
    </citation>
    <scope>NUCLEOTIDE SEQUENCE [LARGE SCALE GENOMIC DNA]</scope>
    <source>
        <strain evidence="3">NBRC 111368</strain>
    </source>
</reference>
<proteinExistence type="predicted"/>
<accession>A0ABW1YU22</accession>
<protein>
    <submittedName>
        <fullName evidence="2">GIY-YIG nuclease family protein</fullName>
    </submittedName>
</protein>
<dbReference type="InterPro" id="IPR035901">
    <property type="entry name" value="GIY-YIG_endonuc_sf"/>
</dbReference>
<dbReference type="SMART" id="SM00465">
    <property type="entry name" value="GIYc"/>
    <property type="match status" value="1"/>
</dbReference>
<evidence type="ECO:0000313" key="2">
    <source>
        <dbReference type="EMBL" id="MFC6640771.1"/>
    </source>
</evidence>
<dbReference type="Proteomes" id="UP001596403">
    <property type="component" value="Unassembled WGS sequence"/>
</dbReference>
<dbReference type="Pfam" id="PF01541">
    <property type="entry name" value="GIY-YIG"/>
    <property type="match status" value="1"/>
</dbReference>
<keyword evidence="3" id="KW-1185">Reference proteome</keyword>
<sequence length="329" mass="37229">MVRPSAHNSTLTLPIFYCGKSYASFMQLFREVVPPPAVGEVTLAARLRRGLEKHRCYEDGWLDEALYLDADAFRRKHGTRRTWVVVDGERVDLASIYDAIDSAQIDYATFRQRAVKRTDLTMDQVRDAATLDFAEWNTHYGRGGRRRDFTYAGDLHPEAHGKYTAVTSLLKTIGRYEDREAIKHRLKRGWDIDDALSRPVIERDCDWSVVYTIIQLSSGRQYVGVTVRGQRSRWREHLKCAFETGGSTPLYQAMRETGAADFRMEVIEEGAMSGEALGERERHWIEMLNTMMPAGFNSAPGGGIGRVEGLPIAIDGITYQSREAAARAI</sequence>
<dbReference type="Gene3D" id="3.40.1440.10">
    <property type="entry name" value="GIY-YIG endonuclease"/>
    <property type="match status" value="1"/>
</dbReference>
<dbReference type="EMBL" id="JBHSWA010000001">
    <property type="protein sequence ID" value="MFC6640771.1"/>
    <property type="molecule type" value="Genomic_DNA"/>
</dbReference>
<dbReference type="CDD" id="cd10443">
    <property type="entry name" value="GIY-YIG_HE_Tlr8p_PBC-V_like"/>
    <property type="match status" value="1"/>
</dbReference>
<evidence type="ECO:0000313" key="3">
    <source>
        <dbReference type="Proteomes" id="UP001596403"/>
    </source>
</evidence>
<evidence type="ECO:0000259" key="1">
    <source>
        <dbReference type="SMART" id="SM00465"/>
    </source>
</evidence>
<name>A0ABW1YU22_9RHOB</name>
<dbReference type="InterPro" id="IPR000305">
    <property type="entry name" value="GIY-YIG_endonuc"/>
</dbReference>
<organism evidence="2 3">
    <name type="scientific">Sulfitobacter profundi</name>
    <dbReference type="NCBI Taxonomy" id="2679961"/>
    <lineage>
        <taxon>Bacteria</taxon>
        <taxon>Pseudomonadati</taxon>
        <taxon>Pseudomonadota</taxon>
        <taxon>Alphaproteobacteria</taxon>
        <taxon>Rhodobacterales</taxon>
        <taxon>Roseobacteraceae</taxon>
        <taxon>Sulfitobacter</taxon>
    </lineage>
</organism>
<dbReference type="SUPFAM" id="SSF82771">
    <property type="entry name" value="GIY-YIG endonuclease"/>
    <property type="match status" value="1"/>
</dbReference>
<dbReference type="RefSeq" id="WP_165935630.1">
    <property type="nucleotide sequence ID" value="NZ_JBHSWA010000001.1"/>
</dbReference>